<sequence>MMTLPPFLTMSVENTSFSEVTGIYEATFRYIIDYNRHSNNSTDRFIQKFREAFEFVVQAQPNAKFINFGLSSPDPVMTNQLWYQFQPFNKDAFNNFIDFLLKVHDGSLNLFASLDVIDLKIITKRDFFS</sequence>
<evidence type="ECO:0000313" key="2">
    <source>
        <dbReference type="WBParaSite" id="PS1159_v2.g11667.t1"/>
    </source>
</evidence>
<protein>
    <submittedName>
        <fullName evidence="2">Uncharacterized protein</fullName>
    </submittedName>
</protein>
<evidence type="ECO:0000313" key="1">
    <source>
        <dbReference type="Proteomes" id="UP000887580"/>
    </source>
</evidence>
<name>A0AC35EXP4_9BILA</name>
<dbReference type="Proteomes" id="UP000887580">
    <property type="component" value="Unplaced"/>
</dbReference>
<accession>A0AC35EXP4</accession>
<proteinExistence type="predicted"/>
<reference evidence="2" key="1">
    <citation type="submission" date="2022-11" db="UniProtKB">
        <authorList>
            <consortium name="WormBaseParasite"/>
        </authorList>
    </citation>
    <scope>IDENTIFICATION</scope>
</reference>
<organism evidence="1 2">
    <name type="scientific">Panagrolaimus sp. PS1159</name>
    <dbReference type="NCBI Taxonomy" id="55785"/>
    <lineage>
        <taxon>Eukaryota</taxon>
        <taxon>Metazoa</taxon>
        <taxon>Ecdysozoa</taxon>
        <taxon>Nematoda</taxon>
        <taxon>Chromadorea</taxon>
        <taxon>Rhabditida</taxon>
        <taxon>Tylenchina</taxon>
        <taxon>Panagrolaimomorpha</taxon>
        <taxon>Panagrolaimoidea</taxon>
        <taxon>Panagrolaimidae</taxon>
        <taxon>Panagrolaimus</taxon>
    </lineage>
</organism>
<dbReference type="WBParaSite" id="PS1159_v2.g11667.t1">
    <property type="protein sequence ID" value="PS1159_v2.g11667.t1"/>
    <property type="gene ID" value="PS1159_v2.g11667"/>
</dbReference>